<feature type="domain" description="GHMP kinase C-terminal" evidence="12">
    <location>
        <begin position="197"/>
        <end position="257"/>
    </location>
</feature>
<organism evidence="13 14">
    <name type="scientific">Psychromonas arctica</name>
    <dbReference type="NCBI Taxonomy" id="168275"/>
    <lineage>
        <taxon>Bacteria</taxon>
        <taxon>Pseudomonadati</taxon>
        <taxon>Pseudomonadota</taxon>
        <taxon>Gammaproteobacteria</taxon>
        <taxon>Alteromonadales</taxon>
        <taxon>Psychromonadaceae</taxon>
        <taxon>Psychromonas</taxon>
    </lineage>
</organism>
<keyword evidence="6 10" id="KW-0418">Kinase</keyword>
<keyword evidence="8 10" id="KW-0414">Isoprene biosynthesis</keyword>
<feature type="binding site" evidence="10">
    <location>
        <begin position="96"/>
        <end position="106"/>
    </location>
    <ligand>
        <name>ATP</name>
        <dbReference type="ChEBI" id="CHEBI:30616"/>
    </ligand>
</feature>
<keyword evidence="5 10" id="KW-0547">Nucleotide-binding</keyword>
<dbReference type="PANTHER" id="PTHR43527:SF2">
    <property type="entry name" value="4-DIPHOSPHOCYTIDYL-2-C-METHYL-D-ERYTHRITOL KINASE, CHLOROPLASTIC"/>
    <property type="match status" value="1"/>
</dbReference>
<comment type="pathway">
    <text evidence="10">Isoprenoid biosynthesis; isopentenyl diphosphate biosynthesis via DXP pathway; isopentenyl diphosphate from 1-deoxy-D-xylulose 5-phosphate: step 3/6.</text>
</comment>
<dbReference type="InterPro" id="IPR036554">
    <property type="entry name" value="GHMP_kinase_C_sf"/>
</dbReference>
<name>A0ABU9HG32_9GAMM</name>
<evidence type="ECO:0000256" key="7">
    <source>
        <dbReference type="ARBA" id="ARBA00022840"/>
    </source>
</evidence>
<gene>
    <name evidence="10 13" type="primary">ispE</name>
    <name evidence="13" type="ORF">V6255_16465</name>
</gene>
<keyword evidence="4 10" id="KW-0808">Transferase</keyword>
<evidence type="ECO:0000256" key="6">
    <source>
        <dbReference type="ARBA" id="ARBA00022777"/>
    </source>
</evidence>
<evidence type="ECO:0000259" key="11">
    <source>
        <dbReference type="Pfam" id="PF00288"/>
    </source>
</evidence>
<dbReference type="EMBL" id="JBAKBA010000054">
    <property type="protein sequence ID" value="MEL0660730.1"/>
    <property type="molecule type" value="Genomic_DNA"/>
</dbReference>
<dbReference type="Pfam" id="PF00288">
    <property type="entry name" value="GHMP_kinases_N"/>
    <property type="match status" value="1"/>
</dbReference>
<feature type="active site" evidence="10">
    <location>
        <position position="13"/>
    </location>
</feature>
<comment type="catalytic activity">
    <reaction evidence="10">
        <text>4-CDP-2-C-methyl-D-erythritol + ATP = 4-CDP-2-C-methyl-D-erythritol 2-phosphate + ADP + H(+)</text>
        <dbReference type="Rhea" id="RHEA:18437"/>
        <dbReference type="ChEBI" id="CHEBI:15378"/>
        <dbReference type="ChEBI" id="CHEBI:30616"/>
        <dbReference type="ChEBI" id="CHEBI:57823"/>
        <dbReference type="ChEBI" id="CHEBI:57919"/>
        <dbReference type="ChEBI" id="CHEBI:456216"/>
        <dbReference type="EC" id="2.7.1.148"/>
    </reaction>
</comment>
<dbReference type="Proteomes" id="UP001366060">
    <property type="component" value="Unassembled WGS sequence"/>
</dbReference>
<evidence type="ECO:0000256" key="1">
    <source>
        <dbReference type="ARBA" id="ARBA00009684"/>
    </source>
</evidence>
<dbReference type="InterPro" id="IPR020568">
    <property type="entry name" value="Ribosomal_Su5_D2-typ_SF"/>
</dbReference>
<evidence type="ECO:0000256" key="10">
    <source>
        <dbReference type="HAMAP-Rule" id="MF_00061"/>
    </source>
</evidence>
<dbReference type="Gene3D" id="3.30.230.10">
    <property type="match status" value="1"/>
</dbReference>
<comment type="similarity">
    <text evidence="1 10">Belongs to the GHMP kinase family. IspE subfamily.</text>
</comment>
<keyword evidence="14" id="KW-1185">Reference proteome</keyword>
<dbReference type="NCBIfam" id="TIGR00154">
    <property type="entry name" value="ispE"/>
    <property type="match status" value="1"/>
</dbReference>
<evidence type="ECO:0000256" key="9">
    <source>
        <dbReference type="ARBA" id="ARBA00032554"/>
    </source>
</evidence>
<feature type="domain" description="GHMP kinase N-terminal" evidence="11">
    <location>
        <begin position="68"/>
        <end position="146"/>
    </location>
</feature>
<sequence length="290" mass="31847">MQPDTIRWPAPAKLNLFLYITGQRSDGYHELQTLFQFIDRCDYLNINANMSGNITISPAIPDVPLESNLIYKAAMLLKKHADCPLGAHIELEKNLPMGGGLGGGSSDAATTLIALNYHWDLNVSQQTLSELGKSLGADVPIFIHGKAAIAEGVGEKLNSVSPAQSHYLIAVPSCHISTPAVFKNPDLKRNSKKLSHQELMSNKWTNDCEPCVKKHYPEVANTIDWLLEYAPTQMTGTGACVFSTFSHANEAELLAQKTPEWLNCFTAEGLNISPLRELLTTKNQTNQFAL</sequence>
<dbReference type="InterPro" id="IPR014721">
    <property type="entry name" value="Ribsml_uS5_D2-typ_fold_subgr"/>
</dbReference>
<dbReference type="GO" id="GO:0050515">
    <property type="term" value="F:4-(cytidine 5'-diphospho)-2-C-methyl-D-erythritol kinase activity"/>
    <property type="evidence" value="ECO:0007669"/>
    <property type="project" value="UniProtKB-EC"/>
</dbReference>
<dbReference type="SUPFAM" id="SSF54211">
    <property type="entry name" value="Ribosomal protein S5 domain 2-like"/>
    <property type="match status" value="1"/>
</dbReference>
<comment type="caution">
    <text evidence="13">The sequence shown here is derived from an EMBL/GenBank/DDBJ whole genome shotgun (WGS) entry which is preliminary data.</text>
</comment>
<accession>A0ABU9HG32</accession>
<dbReference type="HAMAP" id="MF_00061">
    <property type="entry name" value="IspE"/>
    <property type="match status" value="1"/>
</dbReference>
<evidence type="ECO:0000259" key="12">
    <source>
        <dbReference type="Pfam" id="PF08544"/>
    </source>
</evidence>
<dbReference type="PIRSF" id="PIRSF010376">
    <property type="entry name" value="IspE"/>
    <property type="match status" value="1"/>
</dbReference>
<evidence type="ECO:0000256" key="4">
    <source>
        <dbReference type="ARBA" id="ARBA00022679"/>
    </source>
</evidence>
<proteinExistence type="inferred from homology"/>
<dbReference type="InterPro" id="IPR004424">
    <property type="entry name" value="IspE"/>
</dbReference>
<comment type="function">
    <text evidence="10">Catalyzes the phosphorylation of the position 2 hydroxy group of 4-diphosphocytidyl-2C-methyl-D-erythritol.</text>
</comment>
<dbReference type="RefSeq" id="WP_341629131.1">
    <property type="nucleotide sequence ID" value="NZ_JBAKBA010000054.1"/>
</dbReference>
<evidence type="ECO:0000256" key="5">
    <source>
        <dbReference type="ARBA" id="ARBA00022741"/>
    </source>
</evidence>
<dbReference type="Gene3D" id="3.30.70.890">
    <property type="entry name" value="GHMP kinase, C-terminal domain"/>
    <property type="match status" value="1"/>
</dbReference>
<keyword evidence="7 10" id="KW-0067">ATP-binding</keyword>
<dbReference type="PANTHER" id="PTHR43527">
    <property type="entry name" value="4-DIPHOSPHOCYTIDYL-2-C-METHYL-D-ERYTHRITOL KINASE, CHLOROPLASTIC"/>
    <property type="match status" value="1"/>
</dbReference>
<dbReference type="InterPro" id="IPR006204">
    <property type="entry name" value="GHMP_kinase_N_dom"/>
</dbReference>
<dbReference type="EC" id="2.7.1.148" evidence="2 10"/>
<reference evidence="13 14" key="1">
    <citation type="submission" date="2024-02" db="EMBL/GenBank/DDBJ databases">
        <title>Bacteria isolated from the canopy kelp, Nereocystis luetkeana.</title>
        <authorList>
            <person name="Pfister C.A."/>
            <person name="Younker I.T."/>
            <person name="Light S.H."/>
        </authorList>
    </citation>
    <scope>NUCLEOTIDE SEQUENCE [LARGE SCALE GENOMIC DNA]</scope>
    <source>
        <strain evidence="13 14">TI.2.07</strain>
    </source>
</reference>
<evidence type="ECO:0000313" key="14">
    <source>
        <dbReference type="Proteomes" id="UP001366060"/>
    </source>
</evidence>
<evidence type="ECO:0000313" key="13">
    <source>
        <dbReference type="EMBL" id="MEL0660730.1"/>
    </source>
</evidence>
<dbReference type="SUPFAM" id="SSF55060">
    <property type="entry name" value="GHMP Kinase, C-terminal domain"/>
    <property type="match status" value="1"/>
</dbReference>
<feature type="active site" evidence="10">
    <location>
        <position position="138"/>
    </location>
</feature>
<evidence type="ECO:0000256" key="8">
    <source>
        <dbReference type="ARBA" id="ARBA00023229"/>
    </source>
</evidence>
<dbReference type="InterPro" id="IPR013750">
    <property type="entry name" value="GHMP_kinase_C_dom"/>
</dbReference>
<protein>
    <recommendedName>
        <fullName evidence="3 10">4-diphosphocytidyl-2-C-methyl-D-erythritol kinase</fullName>
        <shortName evidence="10">CMK</shortName>
        <ecNumber evidence="2 10">2.7.1.148</ecNumber>
    </recommendedName>
    <alternativeName>
        <fullName evidence="9 10">4-(cytidine-5'-diphospho)-2-C-methyl-D-erythritol kinase</fullName>
    </alternativeName>
</protein>
<evidence type="ECO:0000256" key="2">
    <source>
        <dbReference type="ARBA" id="ARBA00012052"/>
    </source>
</evidence>
<dbReference type="Pfam" id="PF08544">
    <property type="entry name" value="GHMP_kinases_C"/>
    <property type="match status" value="1"/>
</dbReference>
<evidence type="ECO:0000256" key="3">
    <source>
        <dbReference type="ARBA" id="ARBA00017473"/>
    </source>
</evidence>